<reference evidence="2 3" key="2">
    <citation type="journal article" date="2016" name="Microb. Ecol.">
        <title>Genome Characteristics of a Novel Type I Methanotroph (Sn10-6) Isolated from a Flooded Indian Rice Field.</title>
        <authorList>
            <person name="Rahalkar M.C."/>
            <person name="Pandit P.S."/>
            <person name="Dhakephalkar P.K."/>
            <person name="Pore S."/>
            <person name="Arora P."/>
            <person name="Kapse N."/>
        </authorList>
    </citation>
    <scope>NUCLEOTIDE SEQUENCE [LARGE SCALE GENOMIC DNA]</scope>
    <source>
        <strain evidence="2 3">Sn10-6</strain>
    </source>
</reference>
<evidence type="ECO:0000256" key="1">
    <source>
        <dbReference type="SAM" id="Phobius"/>
    </source>
</evidence>
<protein>
    <submittedName>
        <fullName evidence="2">Uncharacterized protein</fullName>
    </submittedName>
</protein>
<dbReference type="AlphaFoldDB" id="A0A0F3IE52"/>
<gene>
    <name evidence="2" type="ORF">VZ94_21605</name>
</gene>
<name>A0A0F3IE52_9GAMM</name>
<feature type="transmembrane region" description="Helical" evidence="1">
    <location>
        <begin position="34"/>
        <end position="52"/>
    </location>
</feature>
<keyword evidence="1" id="KW-0472">Membrane</keyword>
<keyword evidence="1" id="KW-0812">Transmembrane</keyword>
<comment type="caution">
    <text evidence="2">The sequence shown here is derived from an EMBL/GenBank/DDBJ whole genome shotgun (WGS) entry which is preliminary data.</text>
</comment>
<keyword evidence="1" id="KW-1133">Transmembrane helix</keyword>
<proteinExistence type="predicted"/>
<dbReference type="RefSeq" id="WP_045780828.1">
    <property type="nucleotide sequence ID" value="NZ_LAJX01000361.1"/>
</dbReference>
<reference evidence="3" key="1">
    <citation type="submission" date="2015-03" db="EMBL/GenBank/DDBJ databases">
        <title>Draft genome sequence of a novel methanotroph (Sn10-6) isolated from flooded ricefield rhizosphere in India.</title>
        <authorList>
            <person name="Pandit P.S."/>
            <person name="Pore S.D."/>
            <person name="Arora P."/>
            <person name="Kapse N.G."/>
            <person name="Dhakephalkar P.K."/>
            <person name="Rahalkar M.C."/>
        </authorList>
    </citation>
    <scope>NUCLEOTIDE SEQUENCE [LARGE SCALE GENOMIC DNA]</scope>
    <source>
        <strain evidence="3">Sn10-6</strain>
    </source>
</reference>
<accession>A0A0F3IE52</accession>
<feature type="transmembrane region" description="Helical" evidence="1">
    <location>
        <begin position="88"/>
        <end position="105"/>
    </location>
</feature>
<dbReference type="Proteomes" id="UP000033684">
    <property type="component" value="Unassembled WGS sequence"/>
</dbReference>
<evidence type="ECO:0000313" key="2">
    <source>
        <dbReference type="EMBL" id="KJV04957.1"/>
    </source>
</evidence>
<organism evidence="2 3">
    <name type="scientific">Methylocucumis oryzae</name>
    <dbReference type="NCBI Taxonomy" id="1632867"/>
    <lineage>
        <taxon>Bacteria</taxon>
        <taxon>Pseudomonadati</taxon>
        <taxon>Pseudomonadota</taxon>
        <taxon>Gammaproteobacteria</taxon>
        <taxon>Methylococcales</taxon>
        <taxon>Methylococcaceae</taxon>
        <taxon>Methylocucumis</taxon>
    </lineage>
</organism>
<keyword evidence="3" id="KW-1185">Reference proteome</keyword>
<dbReference type="EMBL" id="LAJX01000361">
    <property type="protein sequence ID" value="KJV04957.1"/>
    <property type="molecule type" value="Genomic_DNA"/>
</dbReference>
<sequence>MELLNNTLFASLTVAAISGSAVAAFRYPKGYNKLCVILQISIWGAIFSGASYNQGLIDAALKLQTFIPDKKLGESTNIVNNMFVHSDFFYIGVLFSIYLFFLLIFREMAT</sequence>
<evidence type="ECO:0000313" key="3">
    <source>
        <dbReference type="Proteomes" id="UP000033684"/>
    </source>
</evidence>
<feature type="transmembrane region" description="Helical" evidence="1">
    <location>
        <begin position="6"/>
        <end position="27"/>
    </location>
</feature>